<evidence type="ECO:0000313" key="1">
    <source>
        <dbReference type="EMBL" id="WOL08231.1"/>
    </source>
</evidence>
<organism evidence="1 2">
    <name type="scientific">Canna indica</name>
    <name type="common">Indian-shot</name>
    <dbReference type="NCBI Taxonomy" id="4628"/>
    <lineage>
        <taxon>Eukaryota</taxon>
        <taxon>Viridiplantae</taxon>
        <taxon>Streptophyta</taxon>
        <taxon>Embryophyta</taxon>
        <taxon>Tracheophyta</taxon>
        <taxon>Spermatophyta</taxon>
        <taxon>Magnoliopsida</taxon>
        <taxon>Liliopsida</taxon>
        <taxon>Zingiberales</taxon>
        <taxon>Cannaceae</taxon>
        <taxon>Canna</taxon>
    </lineage>
</organism>
<proteinExistence type="predicted"/>
<dbReference type="EMBL" id="CP136894">
    <property type="protein sequence ID" value="WOL08231.1"/>
    <property type="molecule type" value="Genomic_DNA"/>
</dbReference>
<dbReference type="Proteomes" id="UP001327560">
    <property type="component" value="Chromosome 5"/>
</dbReference>
<reference evidence="1 2" key="1">
    <citation type="submission" date="2023-10" db="EMBL/GenBank/DDBJ databases">
        <title>Chromosome-scale genome assembly provides insights into flower coloration mechanisms of Canna indica.</title>
        <authorList>
            <person name="Li C."/>
        </authorList>
    </citation>
    <scope>NUCLEOTIDE SEQUENCE [LARGE SCALE GENOMIC DNA]</scope>
    <source>
        <tissue evidence="1">Flower</tissue>
    </source>
</reference>
<keyword evidence="2" id="KW-1185">Reference proteome</keyword>
<name>A0AAQ3KLX0_9LILI</name>
<sequence length="111" mass="12837">MEMLSCMIPGQEGSTHGCIKIFYFFIFMISISNGNIQHRDKVQSEKLEAIQEIASHHQKMCRSKDGRLDPMRMVLIKVNPARLRELNCRGGMYVVEIEIMEVETHIQVQGR</sequence>
<accession>A0AAQ3KLX0</accession>
<gene>
    <name evidence="1" type="ORF">Cni_G16983</name>
</gene>
<dbReference type="AlphaFoldDB" id="A0AAQ3KLX0"/>
<protein>
    <submittedName>
        <fullName evidence="1">Uncharacterized protein</fullName>
    </submittedName>
</protein>
<evidence type="ECO:0000313" key="2">
    <source>
        <dbReference type="Proteomes" id="UP001327560"/>
    </source>
</evidence>